<evidence type="ECO:0008006" key="3">
    <source>
        <dbReference type="Google" id="ProtNLM"/>
    </source>
</evidence>
<evidence type="ECO:0000313" key="1">
    <source>
        <dbReference type="EMBL" id="QWG10669.1"/>
    </source>
</evidence>
<dbReference type="Proteomes" id="UP000682802">
    <property type="component" value="Plasmid p1"/>
</dbReference>
<proteinExistence type="predicted"/>
<geneLocation type="plasmid" evidence="1 2">
    <name>p1</name>
</geneLocation>
<name>A0ABX8H4Q6_9BACT</name>
<keyword evidence="1" id="KW-0614">Plasmid</keyword>
<protein>
    <recommendedName>
        <fullName evidence="3">DUF4968 domain-containing protein</fullName>
    </recommendedName>
</protein>
<accession>A0ABX8H4Q6</accession>
<sequence>MMISILLVLLSVSIYAQEKLVVIKEPFTMGFTPSKDVAFRLETGTILELVANDNEAYFLVKQFTYEEFKERTLKVKKADVEFYTTVSQDSVSQVEGGE</sequence>
<gene>
    <name evidence="1" type="ORF">KM029_25130</name>
</gene>
<organism evidence="1 2">
    <name type="scientific">Flammeovirga kamogawensis</name>
    <dbReference type="NCBI Taxonomy" id="373891"/>
    <lineage>
        <taxon>Bacteria</taxon>
        <taxon>Pseudomonadati</taxon>
        <taxon>Bacteroidota</taxon>
        <taxon>Cytophagia</taxon>
        <taxon>Cytophagales</taxon>
        <taxon>Flammeovirgaceae</taxon>
        <taxon>Flammeovirga</taxon>
    </lineage>
</organism>
<dbReference type="EMBL" id="CP076130">
    <property type="protein sequence ID" value="QWG10669.1"/>
    <property type="molecule type" value="Genomic_DNA"/>
</dbReference>
<reference evidence="1 2" key="1">
    <citation type="submission" date="2021-05" db="EMBL/GenBank/DDBJ databases">
        <title>Comparative genomic studies on the polysaccharide-degrading batcterial strains of the Flammeovirga genus.</title>
        <authorList>
            <person name="Zewei F."/>
            <person name="Zheng Z."/>
            <person name="Yu L."/>
            <person name="Ruyue G."/>
            <person name="Yanhong M."/>
            <person name="Yuanyuan C."/>
            <person name="Jingyan G."/>
            <person name="Wenjun H."/>
        </authorList>
    </citation>
    <scope>NUCLEOTIDE SEQUENCE [LARGE SCALE GENOMIC DNA]</scope>
    <source>
        <strain evidence="1 2">YS10</strain>
        <plasmid evidence="1 2">p1</plasmid>
    </source>
</reference>
<evidence type="ECO:0000313" key="2">
    <source>
        <dbReference type="Proteomes" id="UP000682802"/>
    </source>
</evidence>
<dbReference type="RefSeq" id="WP_144077160.1">
    <property type="nucleotide sequence ID" value="NZ_CP076130.1"/>
</dbReference>
<keyword evidence="2" id="KW-1185">Reference proteome</keyword>